<feature type="chain" id="PRO_5043788672" evidence="7">
    <location>
        <begin position="28"/>
        <end position="1078"/>
    </location>
</feature>
<evidence type="ECO:0000256" key="2">
    <source>
        <dbReference type="ARBA" id="ARBA00022692"/>
    </source>
</evidence>
<dbReference type="PROSITE" id="PS50221">
    <property type="entry name" value="GAIN_B"/>
    <property type="match status" value="1"/>
</dbReference>
<keyword evidence="4 6" id="KW-0472">Membrane</keyword>
<proteinExistence type="predicted"/>
<dbReference type="InterPro" id="IPR017981">
    <property type="entry name" value="GPCR_2-like_7TM"/>
</dbReference>
<dbReference type="PANTHER" id="PTHR47767:SF1">
    <property type="entry name" value="ADHESION G PROTEIN-COUPLED RECEPTOR G7"/>
    <property type="match status" value="1"/>
</dbReference>
<dbReference type="Proteomes" id="UP001458880">
    <property type="component" value="Unassembled WGS sequence"/>
</dbReference>
<dbReference type="InterPro" id="IPR053066">
    <property type="entry name" value="ADGR_G7"/>
</dbReference>
<protein>
    <submittedName>
        <fullName evidence="10">7 transmembrane receptor (Secretin family)</fullName>
    </submittedName>
</protein>
<dbReference type="InterPro" id="IPR046338">
    <property type="entry name" value="GAIN_dom_sf"/>
</dbReference>
<reference evidence="10 11" key="1">
    <citation type="journal article" date="2024" name="BMC Genomics">
        <title>De novo assembly and annotation of Popillia japonica's genome with initial clues to its potential as an invasive pest.</title>
        <authorList>
            <person name="Cucini C."/>
            <person name="Boschi S."/>
            <person name="Funari R."/>
            <person name="Cardaioli E."/>
            <person name="Iannotti N."/>
            <person name="Marturano G."/>
            <person name="Paoli F."/>
            <person name="Bruttini M."/>
            <person name="Carapelli A."/>
            <person name="Frati F."/>
            <person name="Nardi F."/>
        </authorList>
    </citation>
    <scope>NUCLEOTIDE SEQUENCE [LARGE SCALE GENOMIC DNA]</scope>
    <source>
        <strain evidence="10">DMR45628</strain>
    </source>
</reference>
<keyword evidence="11" id="KW-1185">Reference proteome</keyword>
<keyword evidence="5" id="KW-1015">Disulfide bond</keyword>
<dbReference type="Gene3D" id="2.60.220.50">
    <property type="match status" value="1"/>
</dbReference>
<feature type="transmembrane region" description="Helical" evidence="6">
    <location>
        <begin position="817"/>
        <end position="836"/>
    </location>
</feature>
<evidence type="ECO:0000256" key="6">
    <source>
        <dbReference type="SAM" id="Phobius"/>
    </source>
</evidence>
<accession>A0AAW1KMP5</accession>
<dbReference type="PROSITE" id="PS50261">
    <property type="entry name" value="G_PROTEIN_RECEP_F2_4"/>
    <property type="match status" value="1"/>
</dbReference>
<dbReference type="Gene3D" id="1.20.1070.10">
    <property type="entry name" value="Rhodopsin 7-helix transmembrane proteins"/>
    <property type="match status" value="1"/>
</dbReference>
<evidence type="ECO:0000256" key="7">
    <source>
        <dbReference type="SAM" id="SignalP"/>
    </source>
</evidence>
<dbReference type="InterPro" id="IPR000832">
    <property type="entry name" value="GPCR_2_secretin-like"/>
</dbReference>
<evidence type="ECO:0000313" key="10">
    <source>
        <dbReference type="EMBL" id="KAK9720686.1"/>
    </source>
</evidence>
<keyword evidence="10" id="KW-0675">Receptor</keyword>
<dbReference type="EMBL" id="JASPKY010000208">
    <property type="protein sequence ID" value="KAK9720686.1"/>
    <property type="molecule type" value="Genomic_DNA"/>
</dbReference>
<comment type="subcellular location">
    <subcellularLocation>
        <location evidence="1">Membrane</location>
        <topology evidence="1">Multi-pass membrane protein</topology>
    </subcellularLocation>
</comment>
<gene>
    <name evidence="10" type="ORF">QE152_g21946</name>
</gene>
<feature type="transmembrane region" description="Helical" evidence="6">
    <location>
        <begin position="995"/>
        <end position="1018"/>
    </location>
</feature>
<evidence type="ECO:0000259" key="9">
    <source>
        <dbReference type="PROSITE" id="PS50261"/>
    </source>
</evidence>
<dbReference type="GO" id="GO:0004930">
    <property type="term" value="F:G protein-coupled receptor activity"/>
    <property type="evidence" value="ECO:0007669"/>
    <property type="project" value="InterPro"/>
</dbReference>
<name>A0AAW1KMP5_POPJA</name>
<feature type="domain" description="G-protein coupled receptors family 2 profile 2" evidence="9">
    <location>
        <begin position="811"/>
        <end position="1046"/>
    </location>
</feature>
<dbReference type="GO" id="GO:0007166">
    <property type="term" value="P:cell surface receptor signaling pathway"/>
    <property type="evidence" value="ECO:0007669"/>
    <property type="project" value="InterPro"/>
</dbReference>
<sequence length="1078" mass="122630">MSFTVDFFTSTILFFLITINNIPNCRTWKYDKHSSDSSDEIDNSKYVINNSGEVDIDEEIEDDYVTEMIISCPDGFSPDYTRGRCVNLENVCYSVKETDFPFECDYYDYYQVHDEVLPIPGTYFLANRNSQYGYYEITQPGSQFRQLIASLNETNRKWYPCAINKLQYVSDCVFSNEIYLGNCSRGTAHGLCFYNGNEYNFCENFKRICSSDCGCVRYKSRFLCETEGSCKEPCTTCIAEFEAYPSPDISIEKRDSSIYITVHNSLKLAEKSDLELYCFSENSHITVNQIWRKLSLTKRFDSEFDSKVYSADFQNGGLYWCEYFTYPDMKIVKSRETVFQHETTHSFILNVTIDLNVNYSFIPYTAVVNTKQVLSLALDDYDTDIFIVRLYPIYNDAFMNLTFRINSNQSNDMLVVFEKFQKSLSNYLKLLNSLQEAGSPITSFNLAPADRCLTITTPEGDLTFPTTRIGGIATSEPLILDEDGLPIRRSCLGSYIDGAYWDDFEMVLNLGTPSAITNELNSLLTSNVTSGELNENLFHLLEGVTEIIPQDINLISQVLTRIAQSNDSSFDKDVFTSNINEVMRFPRQVLSTSQQALNATDGILYNYDLVLGSIANRKLPRSLGSSFPTIIESDLILAQIANLEDSEINGMAVYNVSGKFELRSLEYIESLTELDNKNLIFATFLPQSAITSLKENYNSALTMHLVTALYLDAALFDPKNSDLESTYVASIFVPNFDSFVLNLTVPVYFNVSGLKPTCAYWKYGLNDQLVSIFGSWRYQNESLDLETHNVCLFNHMTHFTLLINAPSSESLFTFNRVASVASTIGTVIIMVTAAAFSKWREQASTIVLLNYTGTVFVQHALLLLFDIFSTEDGLFCKAIGILAHYIVLVQFAWMLVISYMQYLKLVVVFGKYPTNMIWKSCILSWCLPIIPVTITCLLGIDDYNCFARGYSFYLGLVLPIGIVIFINLITFIRILKSLFCSGVKIPIRQNDYYKVSVCIILFFLMGFTWAFGLIANIFDSITFSYVFCALTTSHGVILCVYFILLQKHPRKLWLEKVLGCFVDNNDYKRSNFSSSKMS</sequence>
<evidence type="ECO:0000256" key="4">
    <source>
        <dbReference type="ARBA" id="ARBA00023136"/>
    </source>
</evidence>
<comment type="caution">
    <text evidence="10">The sequence shown here is derived from an EMBL/GenBank/DDBJ whole genome shotgun (WGS) entry which is preliminary data.</text>
</comment>
<evidence type="ECO:0000256" key="5">
    <source>
        <dbReference type="ARBA" id="ARBA00023157"/>
    </source>
</evidence>
<feature type="signal peptide" evidence="7">
    <location>
        <begin position="1"/>
        <end position="27"/>
    </location>
</feature>
<evidence type="ECO:0000313" key="11">
    <source>
        <dbReference type="Proteomes" id="UP001458880"/>
    </source>
</evidence>
<keyword evidence="2 6" id="KW-0812">Transmembrane</keyword>
<keyword evidence="7" id="KW-0732">Signal</keyword>
<feature type="transmembrane region" description="Helical" evidence="6">
    <location>
        <begin position="881"/>
        <end position="900"/>
    </location>
</feature>
<keyword evidence="3 6" id="KW-1133">Transmembrane helix</keyword>
<dbReference type="PANTHER" id="PTHR47767">
    <property type="entry name" value="ADHESION G PROTEIN-COUPLED RECEPTOR G7"/>
    <property type="match status" value="1"/>
</dbReference>
<dbReference type="InterPro" id="IPR057244">
    <property type="entry name" value="GAIN_B"/>
</dbReference>
<evidence type="ECO:0000256" key="3">
    <source>
        <dbReference type="ARBA" id="ARBA00022989"/>
    </source>
</evidence>
<dbReference type="GO" id="GO:0016020">
    <property type="term" value="C:membrane"/>
    <property type="evidence" value="ECO:0007669"/>
    <property type="project" value="UniProtKB-SubCell"/>
</dbReference>
<feature type="transmembrane region" description="Helical" evidence="6">
    <location>
        <begin position="952"/>
        <end position="975"/>
    </location>
</feature>
<dbReference type="CDD" id="cd15040">
    <property type="entry name" value="7tmB2_Adhesion"/>
    <property type="match status" value="1"/>
</dbReference>
<feature type="transmembrane region" description="Helical" evidence="6">
    <location>
        <begin position="1024"/>
        <end position="1044"/>
    </location>
</feature>
<organism evidence="10 11">
    <name type="scientific">Popillia japonica</name>
    <name type="common">Japanese beetle</name>
    <dbReference type="NCBI Taxonomy" id="7064"/>
    <lineage>
        <taxon>Eukaryota</taxon>
        <taxon>Metazoa</taxon>
        <taxon>Ecdysozoa</taxon>
        <taxon>Arthropoda</taxon>
        <taxon>Hexapoda</taxon>
        <taxon>Insecta</taxon>
        <taxon>Pterygota</taxon>
        <taxon>Neoptera</taxon>
        <taxon>Endopterygota</taxon>
        <taxon>Coleoptera</taxon>
        <taxon>Polyphaga</taxon>
        <taxon>Scarabaeiformia</taxon>
        <taxon>Scarabaeidae</taxon>
        <taxon>Rutelinae</taxon>
        <taxon>Popillia</taxon>
    </lineage>
</organism>
<dbReference type="AlphaFoldDB" id="A0AAW1KMP5"/>
<evidence type="ECO:0000256" key="1">
    <source>
        <dbReference type="ARBA" id="ARBA00004141"/>
    </source>
</evidence>
<feature type="transmembrane region" description="Helical" evidence="6">
    <location>
        <begin position="848"/>
        <end position="869"/>
    </location>
</feature>
<feature type="domain" description="GAIN-B" evidence="8">
    <location>
        <begin position="658"/>
        <end position="809"/>
    </location>
</feature>
<feature type="transmembrane region" description="Helical" evidence="6">
    <location>
        <begin position="921"/>
        <end position="940"/>
    </location>
</feature>
<evidence type="ECO:0000259" key="8">
    <source>
        <dbReference type="PROSITE" id="PS50221"/>
    </source>
</evidence>
<dbReference type="Pfam" id="PF00002">
    <property type="entry name" value="7tm_2"/>
    <property type="match status" value="1"/>
</dbReference>